<feature type="signal peptide" evidence="1">
    <location>
        <begin position="1"/>
        <end position="24"/>
    </location>
</feature>
<dbReference type="PANTHER" id="PTHR18841:SF0">
    <property type="entry name" value="VITELLINE MEMBRANE OUTER LAYER 1 HOMOLOG A-RELATED"/>
    <property type="match status" value="1"/>
</dbReference>
<dbReference type="SUPFAM" id="SSF51092">
    <property type="entry name" value="Vitelline membrane outer protein-I (VMO-I)"/>
    <property type="match status" value="1"/>
</dbReference>
<dbReference type="AlphaFoldDB" id="A0A8B6EJT9"/>
<dbReference type="InterPro" id="IPR005515">
    <property type="entry name" value="VOMI"/>
</dbReference>
<dbReference type="Proteomes" id="UP000596742">
    <property type="component" value="Unassembled WGS sequence"/>
</dbReference>
<dbReference type="PANTHER" id="PTHR18841">
    <property type="entry name" value="VITELLINE MEMBRANE OUTER LAYER PROTEIN I-RELATED"/>
    <property type="match status" value="1"/>
</dbReference>
<dbReference type="Gene3D" id="2.100.10.20">
    <property type="entry name" value="Vitelline membrane outer layer protein I (VOMI)"/>
    <property type="match status" value="1"/>
</dbReference>
<name>A0A8B6EJT9_MYTGA</name>
<dbReference type="GO" id="GO:0005615">
    <property type="term" value="C:extracellular space"/>
    <property type="evidence" value="ECO:0007669"/>
    <property type="project" value="TreeGrafter"/>
</dbReference>
<evidence type="ECO:0000256" key="1">
    <source>
        <dbReference type="SAM" id="SignalP"/>
    </source>
</evidence>
<gene>
    <name evidence="2" type="ORF">MGAL_10B035293</name>
</gene>
<evidence type="ECO:0008006" key="4">
    <source>
        <dbReference type="Google" id="ProtNLM"/>
    </source>
</evidence>
<proteinExistence type="predicted"/>
<accession>A0A8B6EJT9</accession>
<dbReference type="EMBL" id="UYJE01005232">
    <property type="protein sequence ID" value="VDI35381.1"/>
    <property type="molecule type" value="Genomic_DNA"/>
</dbReference>
<sequence length="219" mass="23960">MCKAVHNWDMLCFISICLVVSVLSTHRKGSSVRSHTIKSAQRSVTRVLSVKNGGRRGKWSRTEFCARGYHASGFLLKIAPKQGKGDDSGLNAIRLKCRRGTSAPNTGGTITAREGPWGRWTKAMNCRSGKRLVSFRLQVQPKQGTGDDTSANSVRFKCRKINGGKKGDLGKSGTRGKFGAWSKTCPERSAICGMQVRMAPRQGVGDDTALNDVRFYCCK</sequence>
<comment type="caution">
    <text evidence="2">The sequence shown here is derived from an EMBL/GenBank/DDBJ whole genome shotgun (WGS) entry which is preliminary data.</text>
</comment>
<dbReference type="OrthoDB" id="6041498at2759"/>
<dbReference type="InterPro" id="IPR036706">
    <property type="entry name" value="VOMI_sf"/>
</dbReference>
<organism evidence="2 3">
    <name type="scientific">Mytilus galloprovincialis</name>
    <name type="common">Mediterranean mussel</name>
    <dbReference type="NCBI Taxonomy" id="29158"/>
    <lineage>
        <taxon>Eukaryota</taxon>
        <taxon>Metazoa</taxon>
        <taxon>Spiralia</taxon>
        <taxon>Lophotrochozoa</taxon>
        <taxon>Mollusca</taxon>
        <taxon>Bivalvia</taxon>
        <taxon>Autobranchia</taxon>
        <taxon>Pteriomorphia</taxon>
        <taxon>Mytilida</taxon>
        <taxon>Mytiloidea</taxon>
        <taxon>Mytilidae</taxon>
        <taxon>Mytilinae</taxon>
        <taxon>Mytilus</taxon>
    </lineage>
</organism>
<keyword evidence="1" id="KW-0732">Signal</keyword>
<reference evidence="2" key="1">
    <citation type="submission" date="2018-11" db="EMBL/GenBank/DDBJ databases">
        <authorList>
            <person name="Alioto T."/>
            <person name="Alioto T."/>
        </authorList>
    </citation>
    <scope>NUCLEOTIDE SEQUENCE</scope>
</reference>
<evidence type="ECO:0000313" key="2">
    <source>
        <dbReference type="EMBL" id="VDI35381.1"/>
    </source>
</evidence>
<dbReference type="Pfam" id="PF03762">
    <property type="entry name" value="VOMI"/>
    <property type="match status" value="1"/>
</dbReference>
<evidence type="ECO:0000313" key="3">
    <source>
        <dbReference type="Proteomes" id="UP000596742"/>
    </source>
</evidence>
<keyword evidence="3" id="KW-1185">Reference proteome</keyword>
<feature type="chain" id="PRO_5032762486" description="Vitelline membrane outer layer 1-like protein" evidence="1">
    <location>
        <begin position="25"/>
        <end position="219"/>
    </location>
</feature>
<protein>
    <recommendedName>
        <fullName evidence="4">Vitelline membrane outer layer 1-like protein</fullName>
    </recommendedName>
</protein>